<dbReference type="GO" id="GO:0008270">
    <property type="term" value="F:zinc ion binding"/>
    <property type="evidence" value="ECO:0007669"/>
    <property type="project" value="UniProtKB-KW"/>
</dbReference>
<dbReference type="Pfam" id="PF12906">
    <property type="entry name" value="RINGv"/>
    <property type="match status" value="1"/>
</dbReference>
<comment type="subcellular location">
    <subcellularLocation>
        <location evidence="1">Membrane</location>
        <topology evidence="1">Multi-pass membrane protein</topology>
    </subcellularLocation>
</comment>
<evidence type="ECO:0000256" key="10">
    <source>
        <dbReference type="SAM" id="MobiDB-lite"/>
    </source>
</evidence>
<keyword evidence="9 11" id="KW-0472">Membrane</keyword>
<keyword evidence="14" id="KW-1185">Reference proteome</keyword>
<dbReference type="PROSITE" id="PS51292">
    <property type="entry name" value="ZF_RING_CH"/>
    <property type="match status" value="1"/>
</dbReference>
<evidence type="ECO:0000256" key="8">
    <source>
        <dbReference type="ARBA" id="ARBA00022989"/>
    </source>
</evidence>
<evidence type="ECO:0000259" key="12">
    <source>
        <dbReference type="PROSITE" id="PS51292"/>
    </source>
</evidence>
<reference evidence="13" key="1">
    <citation type="submission" date="2021-04" db="EMBL/GenBank/DDBJ databases">
        <authorList>
            <consortium name="Molecular Ecology Group"/>
        </authorList>
    </citation>
    <scope>NUCLEOTIDE SEQUENCE</scope>
</reference>
<gene>
    <name evidence="13" type="ORF">CUNI_LOCUS2517</name>
</gene>
<evidence type="ECO:0000313" key="13">
    <source>
        <dbReference type="EMBL" id="CAG5116959.1"/>
    </source>
</evidence>
<keyword evidence="5" id="KW-0863">Zinc-finger</keyword>
<evidence type="ECO:0000256" key="5">
    <source>
        <dbReference type="ARBA" id="ARBA00022771"/>
    </source>
</evidence>
<dbReference type="GO" id="GO:0016567">
    <property type="term" value="P:protein ubiquitination"/>
    <property type="evidence" value="ECO:0007669"/>
    <property type="project" value="TreeGrafter"/>
</dbReference>
<evidence type="ECO:0000256" key="7">
    <source>
        <dbReference type="ARBA" id="ARBA00022833"/>
    </source>
</evidence>
<evidence type="ECO:0000256" key="6">
    <source>
        <dbReference type="ARBA" id="ARBA00022786"/>
    </source>
</evidence>
<dbReference type="SUPFAM" id="SSF57850">
    <property type="entry name" value="RING/U-box"/>
    <property type="match status" value="1"/>
</dbReference>
<dbReference type="InterPro" id="IPR013083">
    <property type="entry name" value="Znf_RING/FYVE/PHD"/>
</dbReference>
<dbReference type="SMART" id="SM00744">
    <property type="entry name" value="RINGv"/>
    <property type="match status" value="1"/>
</dbReference>
<keyword evidence="7" id="KW-0862">Zinc</keyword>
<keyword evidence="8 11" id="KW-1133">Transmembrane helix</keyword>
<sequence>MGDDLLQESTEVCQYQNIPSHGYHFDAVEIQSALIQLSDNAASDSRARCALEAAAEPENPQSESEQTKNITCKPQDHAGAGDITGSPDSQNVVPSMSRSLSDRTCCRICQEDDTSEKLISPCFCTGSVGYMHFSCLEKWLQMNSRTHCELCSYPFPVSKVLPTLWNYFQHPSQNMDLPSLLCDISCFFLLTPLLIASTYLCSIGVGHYHVVGKSESVFAVITLMISLITVYSAWATLAFMYHRRVWLTWRDKNAQIQMMTDTTLLGQPRKSLDEIDVEADSIASDSCGITSRQESASILLRPFLIFTKARLM</sequence>
<evidence type="ECO:0000256" key="3">
    <source>
        <dbReference type="ARBA" id="ARBA00022692"/>
    </source>
</evidence>
<organism evidence="13 14">
    <name type="scientific">Candidula unifasciata</name>
    <dbReference type="NCBI Taxonomy" id="100452"/>
    <lineage>
        <taxon>Eukaryota</taxon>
        <taxon>Metazoa</taxon>
        <taxon>Spiralia</taxon>
        <taxon>Lophotrochozoa</taxon>
        <taxon>Mollusca</taxon>
        <taxon>Gastropoda</taxon>
        <taxon>Heterobranchia</taxon>
        <taxon>Euthyneura</taxon>
        <taxon>Panpulmonata</taxon>
        <taxon>Eupulmonata</taxon>
        <taxon>Stylommatophora</taxon>
        <taxon>Helicina</taxon>
        <taxon>Helicoidea</taxon>
        <taxon>Geomitridae</taxon>
        <taxon>Candidula</taxon>
    </lineage>
</organism>
<dbReference type="Gene3D" id="3.30.40.10">
    <property type="entry name" value="Zinc/RING finger domain, C3HC4 (zinc finger)"/>
    <property type="match status" value="1"/>
</dbReference>
<dbReference type="OrthoDB" id="273089at2759"/>
<evidence type="ECO:0000256" key="9">
    <source>
        <dbReference type="ARBA" id="ARBA00023136"/>
    </source>
</evidence>
<evidence type="ECO:0000256" key="4">
    <source>
        <dbReference type="ARBA" id="ARBA00022723"/>
    </source>
</evidence>
<comment type="caution">
    <text evidence="13">The sequence shown here is derived from an EMBL/GenBank/DDBJ whole genome shotgun (WGS) entry which is preliminary data.</text>
</comment>
<dbReference type="AlphaFoldDB" id="A0A8S3YIZ0"/>
<keyword evidence="6" id="KW-0833">Ubl conjugation pathway</keyword>
<dbReference type="PANTHER" id="PTHR46065">
    <property type="entry name" value="E3 UBIQUITIN-PROTEIN LIGASE MARCH 2/3 FAMILY MEMBER"/>
    <property type="match status" value="1"/>
</dbReference>
<dbReference type="InterPro" id="IPR011016">
    <property type="entry name" value="Znf_RING-CH"/>
</dbReference>
<name>A0A8S3YIZ0_9EUPU</name>
<evidence type="ECO:0000256" key="1">
    <source>
        <dbReference type="ARBA" id="ARBA00004141"/>
    </source>
</evidence>
<feature type="transmembrane region" description="Helical" evidence="11">
    <location>
        <begin position="180"/>
        <end position="205"/>
    </location>
</feature>
<keyword evidence="2" id="KW-0808">Transferase</keyword>
<dbReference type="GO" id="GO:0004842">
    <property type="term" value="F:ubiquitin-protein transferase activity"/>
    <property type="evidence" value="ECO:0007669"/>
    <property type="project" value="TreeGrafter"/>
</dbReference>
<dbReference type="Proteomes" id="UP000678393">
    <property type="component" value="Unassembled WGS sequence"/>
</dbReference>
<feature type="domain" description="RING-CH-type" evidence="12">
    <location>
        <begin position="98"/>
        <end position="158"/>
    </location>
</feature>
<proteinExistence type="predicted"/>
<keyword evidence="4" id="KW-0479">Metal-binding</keyword>
<accession>A0A8S3YIZ0</accession>
<protein>
    <recommendedName>
        <fullName evidence="12">RING-CH-type domain-containing protein</fullName>
    </recommendedName>
</protein>
<feature type="region of interest" description="Disordered" evidence="10">
    <location>
        <begin position="53"/>
        <end position="93"/>
    </location>
</feature>
<feature type="compositionally biased region" description="Polar residues" evidence="10">
    <location>
        <begin position="59"/>
        <end position="72"/>
    </location>
</feature>
<dbReference type="PANTHER" id="PTHR46065:SF3">
    <property type="entry name" value="FI20425P1"/>
    <property type="match status" value="1"/>
</dbReference>
<evidence type="ECO:0000256" key="2">
    <source>
        <dbReference type="ARBA" id="ARBA00022679"/>
    </source>
</evidence>
<evidence type="ECO:0000313" key="14">
    <source>
        <dbReference type="Proteomes" id="UP000678393"/>
    </source>
</evidence>
<feature type="transmembrane region" description="Helical" evidence="11">
    <location>
        <begin position="217"/>
        <end position="241"/>
    </location>
</feature>
<dbReference type="GO" id="GO:0016020">
    <property type="term" value="C:membrane"/>
    <property type="evidence" value="ECO:0007669"/>
    <property type="project" value="UniProtKB-SubCell"/>
</dbReference>
<evidence type="ECO:0000256" key="11">
    <source>
        <dbReference type="SAM" id="Phobius"/>
    </source>
</evidence>
<keyword evidence="3 11" id="KW-0812">Transmembrane</keyword>
<dbReference type="EMBL" id="CAJHNH020000328">
    <property type="protein sequence ID" value="CAG5116959.1"/>
    <property type="molecule type" value="Genomic_DNA"/>
</dbReference>